<dbReference type="InterPro" id="IPR013785">
    <property type="entry name" value="Aldolase_TIM"/>
</dbReference>
<dbReference type="Pfam" id="PF01474">
    <property type="entry name" value="DAHP_synth_2"/>
    <property type="match status" value="2"/>
</dbReference>
<evidence type="ECO:0000256" key="3">
    <source>
        <dbReference type="RuleBase" id="RU363071"/>
    </source>
</evidence>
<dbReference type="EMBL" id="CP109019">
    <property type="protein sequence ID" value="WUT87798.1"/>
    <property type="molecule type" value="Genomic_DNA"/>
</dbReference>
<evidence type="ECO:0000313" key="5">
    <source>
        <dbReference type="Proteomes" id="UP001432060"/>
    </source>
</evidence>
<accession>A0ABZ1XW51</accession>
<keyword evidence="5" id="KW-1185">Reference proteome</keyword>
<evidence type="ECO:0000256" key="1">
    <source>
        <dbReference type="ARBA" id="ARBA00008911"/>
    </source>
</evidence>
<dbReference type="EC" id="2.5.1.54" evidence="3"/>
<dbReference type="InterPro" id="IPR002480">
    <property type="entry name" value="DAHP_synth_2"/>
</dbReference>
<dbReference type="PANTHER" id="PTHR21337:SF0">
    <property type="entry name" value="PHOSPHO-2-DEHYDRO-3-DEOXYHEPTONATE ALDOLASE"/>
    <property type="match status" value="1"/>
</dbReference>
<organism evidence="4 5">
    <name type="scientific">Streptomyces melanogenes</name>
    <dbReference type="NCBI Taxonomy" id="67326"/>
    <lineage>
        <taxon>Bacteria</taxon>
        <taxon>Bacillati</taxon>
        <taxon>Actinomycetota</taxon>
        <taxon>Actinomycetes</taxon>
        <taxon>Kitasatosporales</taxon>
        <taxon>Streptomycetaceae</taxon>
        <taxon>Streptomyces</taxon>
    </lineage>
</organism>
<evidence type="ECO:0000256" key="2">
    <source>
        <dbReference type="ARBA" id="ARBA00022679"/>
    </source>
</evidence>
<name>A0ABZ1XW51_9ACTN</name>
<evidence type="ECO:0000313" key="4">
    <source>
        <dbReference type="EMBL" id="WUT87798.1"/>
    </source>
</evidence>
<keyword evidence="3" id="KW-0057">Aromatic amino acid biosynthesis</keyword>
<sequence>MPDGLSAELDRALARPAAQQPQWPDPEAVREVRAVLEGVPPVVNAEEIDRLRSHLASVASGTAFLLQGGDCAETFAGNTEHAIAGTVDTLYRMASVLTSTAALPVVTVGRLAGQYAKPRSSPMDPLGLPTYRGDIVNDRESTAEARVPDPHRMLRAYVNATASMAVVRALRATGAVGRGTEAELFTSHEALLLDYERSMLRVRGERQPYDLSAHFLWIGERTRQLDGAHIAFAELLANPIGVKIGPTTTPEQAVEYVERLDPHDEPGRLTLISRMGSTEVRRVLPPIVEKVTASGHAVVWQCDPMHGNTVQSRGGYKTRHFDRVLDEIRGFVEVHRTLGTHPGGLHVELTGADVTECLGGPQHLSPTDLPHHYTTACDPRLNRTQALELASLAGELLRARQ</sequence>
<keyword evidence="3" id="KW-0028">Amino-acid biosynthesis</keyword>
<dbReference type="PANTHER" id="PTHR21337">
    <property type="entry name" value="PHOSPHO-2-DEHYDRO-3-DEOXYHEPTONATE ALDOLASE 1, 2"/>
    <property type="match status" value="1"/>
</dbReference>
<dbReference type="Proteomes" id="UP001432060">
    <property type="component" value="Chromosome"/>
</dbReference>
<comment type="pathway">
    <text evidence="3">Metabolic intermediate biosynthesis; chorismate biosynthesis; chorismate from D-erythrose 4-phosphate and phosphoenolpyruvate: step 1/7.</text>
</comment>
<comment type="similarity">
    <text evidence="1 3">Belongs to the class-II DAHP synthase family.</text>
</comment>
<dbReference type="SUPFAM" id="SSF51569">
    <property type="entry name" value="Aldolase"/>
    <property type="match status" value="1"/>
</dbReference>
<reference evidence="4" key="1">
    <citation type="submission" date="2022-10" db="EMBL/GenBank/DDBJ databases">
        <title>The complete genomes of actinobacterial strains from the NBC collection.</title>
        <authorList>
            <person name="Joergensen T.S."/>
            <person name="Alvarez Arevalo M."/>
            <person name="Sterndorff E.B."/>
            <person name="Faurdal D."/>
            <person name="Vuksanovic O."/>
            <person name="Mourched A.-S."/>
            <person name="Charusanti P."/>
            <person name="Shaw S."/>
            <person name="Blin K."/>
            <person name="Weber T."/>
        </authorList>
    </citation>
    <scope>NUCLEOTIDE SEQUENCE</scope>
    <source>
        <strain evidence="4">NBC_00668</strain>
    </source>
</reference>
<gene>
    <name evidence="4" type="ORF">OG515_33700</name>
</gene>
<protein>
    <recommendedName>
        <fullName evidence="3">Phospho-2-dehydro-3-deoxyheptonate aldolase</fullName>
        <ecNumber evidence="3">2.5.1.54</ecNumber>
    </recommendedName>
</protein>
<proteinExistence type="inferred from homology"/>
<dbReference type="Gene3D" id="3.20.20.70">
    <property type="entry name" value="Aldolase class I"/>
    <property type="match status" value="1"/>
</dbReference>
<keyword evidence="2 3" id="KW-0808">Transferase</keyword>
<comment type="catalytic activity">
    <reaction evidence="3">
        <text>D-erythrose 4-phosphate + phosphoenolpyruvate + H2O = 7-phospho-2-dehydro-3-deoxy-D-arabino-heptonate + phosphate</text>
        <dbReference type="Rhea" id="RHEA:14717"/>
        <dbReference type="ChEBI" id="CHEBI:15377"/>
        <dbReference type="ChEBI" id="CHEBI:16897"/>
        <dbReference type="ChEBI" id="CHEBI:43474"/>
        <dbReference type="ChEBI" id="CHEBI:58394"/>
        <dbReference type="ChEBI" id="CHEBI:58702"/>
        <dbReference type="EC" id="2.5.1.54"/>
    </reaction>
</comment>